<name>A0A0A8WXL0_MESS1</name>
<gene>
    <name evidence="1" type="ORF">SAMD00020551_0496</name>
</gene>
<keyword evidence="2" id="KW-1185">Reference proteome</keyword>
<reference evidence="1 2" key="1">
    <citation type="submission" date="2013-06" db="EMBL/GenBank/DDBJ databases">
        <title>Whole genome shotgun sequence of Bacillus selenatarsenatis SF-1.</title>
        <authorList>
            <person name="Kuroda M."/>
            <person name="Sei K."/>
            <person name="Yamashita M."/>
            <person name="Ike M."/>
        </authorList>
    </citation>
    <scope>NUCLEOTIDE SEQUENCE [LARGE SCALE GENOMIC DNA]</scope>
    <source>
        <strain evidence="1 2">SF-1</strain>
    </source>
</reference>
<dbReference type="OrthoDB" id="2968101at2"/>
<dbReference type="Proteomes" id="UP000031014">
    <property type="component" value="Unassembled WGS sequence"/>
</dbReference>
<evidence type="ECO:0000313" key="1">
    <source>
        <dbReference type="EMBL" id="GAM12363.1"/>
    </source>
</evidence>
<dbReference type="SUPFAM" id="SSF48371">
    <property type="entry name" value="ARM repeat"/>
    <property type="match status" value="1"/>
</dbReference>
<comment type="caution">
    <text evidence="1">The sequence shown here is derived from an EMBL/GenBank/DDBJ whole genome shotgun (WGS) entry which is preliminary data.</text>
</comment>
<evidence type="ECO:0000313" key="2">
    <source>
        <dbReference type="Proteomes" id="UP000031014"/>
    </source>
</evidence>
<protein>
    <submittedName>
        <fullName evidence="1">Uncharacterized protein</fullName>
    </submittedName>
</protein>
<sequence>MVIEQLLNKCIQSAIDYGIAAYEVVENYKKTNKLYDIHYKNFRLLKEQLNGVDALYQLLEHSNMYVRYIAAIHLLSVNEKTAKEVILSVGTLSESLKFDSKYLLQEWDNGNIKDYYS</sequence>
<dbReference type="InterPro" id="IPR016024">
    <property type="entry name" value="ARM-type_fold"/>
</dbReference>
<dbReference type="InterPro" id="IPR042236">
    <property type="entry name" value="PI3K_accessory_sf"/>
</dbReference>
<organism evidence="1 2">
    <name type="scientific">Mesobacillus selenatarsenatis (strain DSM 18680 / JCM 14380 / FERM P-15431 / SF-1)</name>
    <dbReference type="NCBI Taxonomy" id="1321606"/>
    <lineage>
        <taxon>Bacteria</taxon>
        <taxon>Bacillati</taxon>
        <taxon>Bacillota</taxon>
        <taxon>Bacilli</taxon>
        <taxon>Bacillales</taxon>
        <taxon>Bacillaceae</taxon>
        <taxon>Mesobacillus</taxon>
    </lineage>
</organism>
<proteinExistence type="predicted"/>
<dbReference type="Gene3D" id="1.25.40.70">
    <property type="entry name" value="Phosphatidylinositol 3-kinase, accessory domain (PIK)"/>
    <property type="match status" value="1"/>
</dbReference>
<dbReference type="AlphaFoldDB" id="A0A0A8WXL0"/>
<dbReference type="RefSeq" id="WP_041964320.1">
    <property type="nucleotide sequence ID" value="NZ_BASE01000012.1"/>
</dbReference>
<dbReference type="EMBL" id="BASE01000012">
    <property type="protein sequence ID" value="GAM12363.1"/>
    <property type="molecule type" value="Genomic_DNA"/>
</dbReference>
<dbReference type="STRING" id="1321606.SAMD00020551_0496"/>
<accession>A0A0A8WXL0</accession>